<proteinExistence type="predicted"/>
<protein>
    <submittedName>
        <fullName evidence="1">Uncharacterized protein</fullName>
    </submittedName>
</protein>
<evidence type="ECO:0000313" key="1">
    <source>
        <dbReference type="EMBL" id="JAH25019.1"/>
    </source>
</evidence>
<dbReference type="EMBL" id="GBXM01083558">
    <property type="protein sequence ID" value="JAH25019.1"/>
    <property type="molecule type" value="Transcribed_RNA"/>
</dbReference>
<reference evidence="1" key="1">
    <citation type="submission" date="2014-11" db="EMBL/GenBank/DDBJ databases">
        <authorList>
            <person name="Amaro Gonzalez C."/>
        </authorList>
    </citation>
    <scope>NUCLEOTIDE SEQUENCE</scope>
</reference>
<reference evidence="1" key="2">
    <citation type="journal article" date="2015" name="Fish Shellfish Immunol.">
        <title>Early steps in the European eel (Anguilla anguilla)-Vibrio vulnificus interaction in the gills: Role of the RtxA13 toxin.</title>
        <authorList>
            <person name="Callol A."/>
            <person name="Pajuelo D."/>
            <person name="Ebbesson L."/>
            <person name="Teles M."/>
            <person name="MacKenzie S."/>
            <person name="Amaro C."/>
        </authorList>
    </citation>
    <scope>NUCLEOTIDE SEQUENCE</scope>
</reference>
<name>A0A0E9R7D1_ANGAN</name>
<dbReference type="AlphaFoldDB" id="A0A0E9R7D1"/>
<sequence length="23" mass="2614">MVKSCVSALKKTEETVFPSFRII</sequence>
<accession>A0A0E9R7D1</accession>
<organism evidence="1">
    <name type="scientific">Anguilla anguilla</name>
    <name type="common">European freshwater eel</name>
    <name type="synonym">Muraena anguilla</name>
    <dbReference type="NCBI Taxonomy" id="7936"/>
    <lineage>
        <taxon>Eukaryota</taxon>
        <taxon>Metazoa</taxon>
        <taxon>Chordata</taxon>
        <taxon>Craniata</taxon>
        <taxon>Vertebrata</taxon>
        <taxon>Euteleostomi</taxon>
        <taxon>Actinopterygii</taxon>
        <taxon>Neopterygii</taxon>
        <taxon>Teleostei</taxon>
        <taxon>Anguilliformes</taxon>
        <taxon>Anguillidae</taxon>
        <taxon>Anguilla</taxon>
    </lineage>
</organism>